<keyword evidence="3" id="KW-0378">Hydrolase</keyword>
<keyword evidence="1" id="KW-0479">Metal-binding</keyword>
<dbReference type="AlphaFoldDB" id="A0A238LKI0"/>
<keyword evidence="4" id="KW-1185">Reference proteome</keyword>
<gene>
    <name evidence="3" type="primary">nagK_2</name>
    <name evidence="3" type="ORF">LOM8899_04068</name>
</gene>
<dbReference type="Pfam" id="PF01557">
    <property type="entry name" value="FAA_hydrolase"/>
    <property type="match status" value="1"/>
</dbReference>
<evidence type="ECO:0000313" key="3">
    <source>
        <dbReference type="EMBL" id="SMY09895.1"/>
    </source>
</evidence>
<proteinExistence type="predicted"/>
<dbReference type="RefSeq" id="WP_093994066.1">
    <property type="nucleotide sequence ID" value="NZ_FXZK01000014.1"/>
</dbReference>
<evidence type="ECO:0000313" key="4">
    <source>
        <dbReference type="Proteomes" id="UP000201613"/>
    </source>
</evidence>
<dbReference type="GO" id="GO:0018773">
    <property type="term" value="F:acetylpyruvate hydrolase activity"/>
    <property type="evidence" value="ECO:0007669"/>
    <property type="project" value="TreeGrafter"/>
</dbReference>
<feature type="domain" description="Fumarylacetoacetase-like C-terminal" evidence="2">
    <location>
        <begin position="28"/>
        <end position="228"/>
    </location>
</feature>
<evidence type="ECO:0000259" key="2">
    <source>
        <dbReference type="Pfam" id="PF01557"/>
    </source>
</evidence>
<organism evidence="3 4">
    <name type="scientific">Flavimaricola marinus</name>
    <dbReference type="NCBI Taxonomy" id="1819565"/>
    <lineage>
        <taxon>Bacteria</taxon>
        <taxon>Pseudomonadati</taxon>
        <taxon>Pseudomonadota</taxon>
        <taxon>Alphaproteobacteria</taxon>
        <taxon>Rhodobacterales</taxon>
        <taxon>Paracoccaceae</taxon>
        <taxon>Flavimaricola</taxon>
    </lineage>
</organism>
<dbReference type="OrthoDB" id="5197601at2"/>
<dbReference type="Proteomes" id="UP000201613">
    <property type="component" value="Unassembled WGS sequence"/>
</dbReference>
<protein>
    <submittedName>
        <fullName evidence="3">Fumarylpyruvate hydrolase</fullName>
        <ecNumber evidence="3">3.7.1.20</ecNumber>
    </submittedName>
</protein>
<keyword evidence="3" id="KW-0670">Pyruvate</keyword>
<name>A0A238LKI0_9RHOB</name>
<dbReference type="InterPro" id="IPR036663">
    <property type="entry name" value="Fumarylacetoacetase_C_sf"/>
</dbReference>
<dbReference type="PANTHER" id="PTHR11820">
    <property type="entry name" value="ACYLPYRUVASE"/>
    <property type="match status" value="1"/>
</dbReference>
<dbReference type="GO" id="GO:0034545">
    <property type="term" value="F:fumarylpyruvate hydrolase activity"/>
    <property type="evidence" value="ECO:0007669"/>
    <property type="project" value="UniProtKB-EC"/>
</dbReference>
<dbReference type="EMBL" id="FXZK01000014">
    <property type="protein sequence ID" value="SMY09895.1"/>
    <property type="molecule type" value="Genomic_DNA"/>
</dbReference>
<dbReference type="EC" id="3.7.1.20" evidence="3"/>
<sequence length="232" mass="25226">MPDYVFPPRPQPILPVVGQTAVYPVGRIFCVGRNYAAHAAEMGQEVDREKPFYFTKSCHATVLSGAVTPYPPGTDDFHFEMELAVAIGASAFRINKDRAMEVVFGYACALDMTRRDLQLSERKKQRPWDLGKDVENAAVFGPLTPAEAFGDIGAQRIWLQQNAETRQDATLAEMVWSVPEIIAHLSGFYHLVPGDLIMTGTPAGVGPVSPGDVLDGGIDGLEPLRLTIGDPA</sequence>
<dbReference type="SUPFAM" id="SSF56529">
    <property type="entry name" value="FAH"/>
    <property type="match status" value="1"/>
</dbReference>
<dbReference type="Gene3D" id="3.90.850.10">
    <property type="entry name" value="Fumarylacetoacetase-like, C-terminal domain"/>
    <property type="match status" value="1"/>
</dbReference>
<reference evidence="4" key="1">
    <citation type="submission" date="2017-05" db="EMBL/GenBank/DDBJ databases">
        <authorList>
            <person name="Rodrigo-Torres L."/>
            <person name="Arahal R. D."/>
            <person name="Lucena T."/>
        </authorList>
    </citation>
    <scope>NUCLEOTIDE SEQUENCE [LARGE SCALE GENOMIC DNA]</scope>
    <source>
        <strain evidence="4">CECT 8899</strain>
    </source>
</reference>
<evidence type="ECO:0000256" key="1">
    <source>
        <dbReference type="ARBA" id="ARBA00022723"/>
    </source>
</evidence>
<dbReference type="InterPro" id="IPR011234">
    <property type="entry name" value="Fumarylacetoacetase-like_C"/>
</dbReference>
<accession>A0A238LKI0</accession>
<dbReference type="PANTHER" id="PTHR11820:SF90">
    <property type="entry name" value="FLUTATHIONE S-TRANSFERASE"/>
    <property type="match status" value="1"/>
</dbReference>
<dbReference type="GO" id="GO:0046872">
    <property type="term" value="F:metal ion binding"/>
    <property type="evidence" value="ECO:0007669"/>
    <property type="project" value="UniProtKB-KW"/>
</dbReference>